<dbReference type="RefSeq" id="WP_104811814.1">
    <property type="nucleotide sequence ID" value="NZ_MQUB01000001.1"/>
</dbReference>
<name>A0A2S7KMU9_9FLAO</name>
<dbReference type="OrthoDB" id="1395864at2"/>
<dbReference type="GO" id="GO:0016757">
    <property type="term" value="F:glycosyltransferase activity"/>
    <property type="evidence" value="ECO:0007669"/>
    <property type="project" value="UniProtKB-KW"/>
</dbReference>
<dbReference type="Pfam" id="PF00534">
    <property type="entry name" value="Glycos_transf_1"/>
    <property type="match status" value="1"/>
</dbReference>
<organism evidence="5 6">
    <name type="scientific">Aureitalea marina</name>
    <dbReference type="NCBI Taxonomy" id="930804"/>
    <lineage>
        <taxon>Bacteria</taxon>
        <taxon>Pseudomonadati</taxon>
        <taxon>Bacteroidota</taxon>
        <taxon>Flavobacteriia</taxon>
        <taxon>Flavobacteriales</taxon>
        <taxon>Flavobacteriaceae</taxon>
        <taxon>Aureitalea</taxon>
    </lineage>
</organism>
<evidence type="ECO:0000256" key="3">
    <source>
        <dbReference type="ARBA" id="ARBA00022679"/>
    </source>
</evidence>
<dbReference type="InterPro" id="IPR001296">
    <property type="entry name" value="Glyco_trans_1"/>
</dbReference>
<evidence type="ECO:0000313" key="5">
    <source>
        <dbReference type="EMBL" id="PQB03893.1"/>
    </source>
</evidence>
<evidence type="ECO:0000259" key="4">
    <source>
        <dbReference type="Pfam" id="PF00534"/>
    </source>
</evidence>
<dbReference type="AlphaFoldDB" id="A0A2S7KMU9"/>
<comment type="similarity">
    <text evidence="1">Belongs to the glycosyltransferase group 1 family. Glycosyltransferase 4 subfamily.</text>
</comment>
<dbReference type="PANTHER" id="PTHR12526:SF640">
    <property type="entry name" value="COLANIC ACID BIOSYNTHESIS GLYCOSYLTRANSFERASE WCAL-RELATED"/>
    <property type="match status" value="1"/>
</dbReference>
<evidence type="ECO:0000313" key="6">
    <source>
        <dbReference type="Proteomes" id="UP000239800"/>
    </source>
</evidence>
<protein>
    <submittedName>
        <fullName evidence="5">Glycosyl transferase</fullName>
    </submittedName>
</protein>
<accession>A0A2S7KMU9</accession>
<evidence type="ECO:0000256" key="1">
    <source>
        <dbReference type="ARBA" id="ARBA00009481"/>
    </source>
</evidence>
<keyword evidence="3 5" id="KW-0808">Transferase</keyword>
<feature type="domain" description="Glycosyl transferase family 1" evidence="4">
    <location>
        <begin position="191"/>
        <end position="346"/>
    </location>
</feature>
<dbReference type="PANTHER" id="PTHR12526">
    <property type="entry name" value="GLYCOSYLTRANSFERASE"/>
    <property type="match status" value="1"/>
</dbReference>
<dbReference type="EMBL" id="MQUB01000001">
    <property type="protein sequence ID" value="PQB03893.1"/>
    <property type="molecule type" value="Genomic_DNA"/>
</dbReference>
<reference evidence="5 6" key="1">
    <citation type="submission" date="2016-11" db="EMBL/GenBank/DDBJ databases">
        <title>Trade-off between light-utilization and light-protection in marine flavobacteria.</title>
        <authorList>
            <person name="Kumagai Y."/>
        </authorList>
    </citation>
    <scope>NUCLEOTIDE SEQUENCE [LARGE SCALE GENOMIC DNA]</scope>
    <source>
        <strain evidence="5 6">NBRC 107741</strain>
    </source>
</reference>
<dbReference type="CDD" id="cd03801">
    <property type="entry name" value="GT4_PimA-like"/>
    <property type="match status" value="1"/>
</dbReference>
<sequence>MKMAIFTHVPHYRSDEGWWGYGPYVREMNSWAKFTDQFLIVAPVKQAKDRIDLQYEGVDIKVAKIPAFSLVNLKQAIRACWLIPGIVIRIYRAMKEAEHLHLRCPGNIGLLAALVQICFPSKPKTAKYAGNWDPLAKQPRSYRIQKWLLSNTYLTKNMQVLVYGDWPDQTVNVKPFFTASYRDADKQILAQRAYNQPWRFVFAGTLSAGKQPLYVIKLLSSLGKKLEWKLDYFGNGEQYDDLSKYISTKDLSERVVLHGNVPQDRLKEELKAAHFLVLPSLSEGWPKVLAEAMWWGCIPVALPVSCVPWMLDQGNRGLIITGDVNSDGAELTKLISDPVGLKTMSEAGSVWSRQYTMDLFEAEIQKLLK</sequence>
<dbReference type="SUPFAM" id="SSF53756">
    <property type="entry name" value="UDP-Glycosyltransferase/glycogen phosphorylase"/>
    <property type="match status" value="1"/>
</dbReference>
<dbReference type="Proteomes" id="UP000239800">
    <property type="component" value="Unassembled WGS sequence"/>
</dbReference>
<dbReference type="Gene3D" id="3.40.50.2000">
    <property type="entry name" value="Glycogen Phosphorylase B"/>
    <property type="match status" value="2"/>
</dbReference>
<comment type="caution">
    <text evidence="5">The sequence shown here is derived from an EMBL/GenBank/DDBJ whole genome shotgun (WGS) entry which is preliminary data.</text>
</comment>
<keyword evidence="6" id="KW-1185">Reference proteome</keyword>
<evidence type="ECO:0000256" key="2">
    <source>
        <dbReference type="ARBA" id="ARBA00022676"/>
    </source>
</evidence>
<keyword evidence="2" id="KW-0328">Glycosyltransferase</keyword>
<gene>
    <name evidence="5" type="ORF">BST85_02455</name>
</gene>
<proteinExistence type="inferred from homology"/>